<keyword evidence="1" id="KW-0472">Membrane</keyword>
<evidence type="ECO:0000256" key="1">
    <source>
        <dbReference type="SAM" id="Phobius"/>
    </source>
</evidence>
<keyword evidence="1" id="KW-0812">Transmembrane</keyword>
<name>A0A366KEM7_9BIFI</name>
<reference evidence="2 3" key="1">
    <citation type="submission" date="2017-10" db="EMBL/GenBank/DDBJ databases">
        <title>Bifidobacterium xylocopum sp. nov. and Bifidobacterium aemilianum sp. nov., from the carpenter bee (Xylocopa violacea) digestive tract.</title>
        <authorList>
            <person name="Alberoni D."/>
            <person name="Baffoni L."/>
            <person name="Di Gioia D."/>
            <person name="Gaggia F."/>
            <person name="Biavati B."/>
        </authorList>
    </citation>
    <scope>NUCLEOTIDE SEQUENCE [LARGE SCALE GENOMIC DNA]</scope>
    <source>
        <strain evidence="2 3">XV2</strain>
    </source>
</reference>
<feature type="transmembrane region" description="Helical" evidence="1">
    <location>
        <begin position="6"/>
        <end position="25"/>
    </location>
</feature>
<accession>A0A366KEM7</accession>
<evidence type="ECO:0000313" key="3">
    <source>
        <dbReference type="Proteomes" id="UP000252345"/>
    </source>
</evidence>
<dbReference type="EMBL" id="PDCH01000003">
    <property type="protein sequence ID" value="RBP99692.1"/>
    <property type="molecule type" value="Genomic_DNA"/>
</dbReference>
<sequence>MMNLILTIYYIYIGIVPIVGARIFLGHGSSKRWSTYLPAASPTTSSPERIAGRMDLRIRRIGPVKIDVEAATGATVIENRLLDAIIAYNNLIAAGPTNRLQADGLHILRPVGHRLR</sequence>
<dbReference type="OrthoDB" id="3258243at2"/>
<gene>
    <name evidence="2" type="ORF">CRD59_02920</name>
</gene>
<keyword evidence="1" id="KW-1133">Transmembrane helix</keyword>
<dbReference type="RefSeq" id="WP_113853094.1">
    <property type="nucleotide sequence ID" value="NZ_PDCH01000003.1"/>
</dbReference>
<protein>
    <submittedName>
        <fullName evidence="2">Uncharacterized protein</fullName>
    </submittedName>
</protein>
<proteinExistence type="predicted"/>
<evidence type="ECO:0000313" key="2">
    <source>
        <dbReference type="EMBL" id="RBP99692.1"/>
    </source>
</evidence>
<dbReference type="Proteomes" id="UP000252345">
    <property type="component" value="Unassembled WGS sequence"/>
</dbReference>
<comment type="caution">
    <text evidence="2">The sequence shown here is derived from an EMBL/GenBank/DDBJ whole genome shotgun (WGS) entry which is preliminary data.</text>
</comment>
<dbReference type="AlphaFoldDB" id="A0A366KEM7"/>
<organism evidence="2 3">
    <name type="scientific">Bifidobacterium xylocopae</name>
    <dbReference type="NCBI Taxonomy" id="2493119"/>
    <lineage>
        <taxon>Bacteria</taxon>
        <taxon>Bacillati</taxon>
        <taxon>Actinomycetota</taxon>
        <taxon>Actinomycetes</taxon>
        <taxon>Bifidobacteriales</taxon>
        <taxon>Bifidobacteriaceae</taxon>
        <taxon>Bifidobacterium</taxon>
    </lineage>
</organism>
<keyword evidence="3" id="KW-1185">Reference proteome</keyword>